<evidence type="ECO:0000313" key="2">
    <source>
        <dbReference type="EMBL" id="GMB86601.1"/>
    </source>
</evidence>
<dbReference type="Proteomes" id="UP001165243">
    <property type="component" value="Unassembled WGS sequence"/>
</dbReference>
<feature type="domain" description="EAL" evidence="1">
    <location>
        <begin position="1"/>
        <end position="164"/>
    </location>
</feature>
<dbReference type="InterPro" id="IPR001633">
    <property type="entry name" value="EAL_dom"/>
</dbReference>
<dbReference type="GO" id="GO:0071111">
    <property type="term" value="F:cyclic-guanylate-specific phosphodiesterase activity"/>
    <property type="evidence" value="ECO:0007669"/>
    <property type="project" value="InterPro"/>
</dbReference>
<dbReference type="Gene3D" id="3.20.20.450">
    <property type="entry name" value="EAL domain"/>
    <property type="match status" value="1"/>
</dbReference>
<accession>A0AAV5PDJ4</accession>
<dbReference type="PANTHER" id="PTHR33121">
    <property type="entry name" value="CYCLIC DI-GMP PHOSPHODIESTERASE PDEF"/>
    <property type="match status" value="1"/>
</dbReference>
<evidence type="ECO:0000259" key="1">
    <source>
        <dbReference type="PROSITE" id="PS50883"/>
    </source>
</evidence>
<gene>
    <name evidence="2" type="ORF">ME0900_09740</name>
</gene>
<dbReference type="EMBL" id="BSWK01000012">
    <property type="protein sequence ID" value="GMB86601.1"/>
    <property type="molecule type" value="Genomic_DNA"/>
</dbReference>
<dbReference type="SUPFAM" id="SSF141868">
    <property type="entry name" value="EAL domain-like"/>
    <property type="match status" value="1"/>
</dbReference>
<dbReference type="AlphaFoldDB" id="A0AAV5PDJ4"/>
<dbReference type="PROSITE" id="PS50883">
    <property type="entry name" value="EAL"/>
    <property type="match status" value="1"/>
</dbReference>
<dbReference type="SMART" id="SM00052">
    <property type="entry name" value="EAL"/>
    <property type="match status" value="1"/>
</dbReference>
<reference evidence="2" key="1">
    <citation type="submission" date="2023-04" db="EMBL/GenBank/DDBJ databases">
        <title>Draft genome sequences of Lactobacillus delbrueckii subsp. bulgaricus ME-900 and ME-901 with improved acid tolerance.</title>
        <authorList>
            <person name="Ishida T."/>
            <person name="Yamamoto E."/>
            <person name="Koizumi A."/>
            <person name="Fujiwara S."/>
            <person name="Makino S."/>
            <person name="Kano H."/>
            <person name="Kimura K."/>
        </authorList>
    </citation>
    <scope>NUCLEOTIDE SEQUENCE</scope>
    <source>
        <strain evidence="2">ME-900</strain>
    </source>
</reference>
<dbReference type="PANTHER" id="PTHR33121:SF70">
    <property type="entry name" value="SIGNALING PROTEIN YKOW"/>
    <property type="match status" value="1"/>
</dbReference>
<name>A0AAV5PDJ4_LACDE</name>
<organism evidence="2 3">
    <name type="scientific">Lactobacillus delbrueckii subsp. bulgaricus</name>
    <dbReference type="NCBI Taxonomy" id="1585"/>
    <lineage>
        <taxon>Bacteria</taxon>
        <taxon>Bacillati</taxon>
        <taxon>Bacillota</taxon>
        <taxon>Bacilli</taxon>
        <taxon>Lactobacillales</taxon>
        <taxon>Lactobacillaceae</taxon>
        <taxon>Lactobacillus</taxon>
    </lineage>
</organism>
<protein>
    <recommendedName>
        <fullName evidence="1">EAL domain-containing protein</fullName>
    </recommendedName>
</protein>
<evidence type="ECO:0000313" key="3">
    <source>
        <dbReference type="Proteomes" id="UP001165243"/>
    </source>
</evidence>
<dbReference type="CDD" id="cd01948">
    <property type="entry name" value="EAL"/>
    <property type="match status" value="1"/>
</dbReference>
<proteinExistence type="predicted"/>
<dbReference type="Pfam" id="PF00563">
    <property type="entry name" value="EAL"/>
    <property type="match status" value="1"/>
</dbReference>
<dbReference type="InterPro" id="IPR035919">
    <property type="entry name" value="EAL_sf"/>
</dbReference>
<sequence>MPVSINLSRADFQMMDPLTELNQAMRKNGLRWSLVRVEITESALSKDVAGLKRAIHNFRQAGYEVWMDDFGSGYSSLNYLKNFEFDEIKLDMIFMKDFDEASKKILTACVKMAKDLGIHTLAEGVETKQQLDFLQSIGCKRIQGFYYSKPLPTGEFAKLVAEKGIEIENWQQSKFYQCVGLVDLASDKPTCLALDDGSHFRLLYVNEEFQKEVKRAPAVFKQIVNEWNKPESEIAKRLHAFAQKVDQGEASYFDFKQTEQYLRLSA</sequence>
<dbReference type="InterPro" id="IPR050706">
    <property type="entry name" value="Cyclic-di-GMP_PDE-like"/>
</dbReference>
<comment type="caution">
    <text evidence="2">The sequence shown here is derived from an EMBL/GenBank/DDBJ whole genome shotgun (WGS) entry which is preliminary data.</text>
</comment>